<evidence type="ECO:0000313" key="3">
    <source>
        <dbReference type="Proteomes" id="UP001234880"/>
    </source>
</evidence>
<dbReference type="Proteomes" id="UP001234880">
    <property type="component" value="Unassembled WGS sequence"/>
</dbReference>
<feature type="compositionally biased region" description="Low complexity" evidence="1">
    <location>
        <begin position="40"/>
        <end position="51"/>
    </location>
</feature>
<proteinExistence type="predicted"/>
<organism evidence="2 3">
    <name type="scientific">Streptomyces demainii</name>
    <dbReference type="NCBI Taxonomy" id="588122"/>
    <lineage>
        <taxon>Bacteria</taxon>
        <taxon>Bacillati</taxon>
        <taxon>Actinomycetota</taxon>
        <taxon>Actinomycetes</taxon>
        <taxon>Kitasatosporales</taxon>
        <taxon>Streptomycetaceae</taxon>
        <taxon>Streptomyces</taxon>
    </lineage>
</organism>
<comment type="caution">
    <text evidence="2">The sequence shown here is derived from an EMBL/GenBank/DDBJ whole genome shotgun (WGS) entry which is preliminary data.</text>
</comment>
<gene>
    <name evidence="2" type="ORF">JOF35_005608</name>
</gene>
<protein>
    <submittedName>
        <fullName evidence="2">Uncharacterized protein</fullName>
    </submittedName>
</protein>
<feature type="region of interest" description="Disordered" evidence="1">
    <location>
        <begin position="176"/>
        <end position="197"/>
    </location>
</feature>
<feature type="region of interest" description="Disordered" evidence="1">
    <location>
        <begin position="216"/>
        <end position="261"/>
    </location>
</feature>
<evidence type="ECO:0000256" key="1">
    <source>
        <dbReference type="SAM" id="MobiDB-lite"/>
    </source>
</evidence>
<accession>A0ABT9KXV6</accession>
<keyword evidence="3" id="KW-1185">Reference proteome</keyword>
<sequence>MTTSSIRESGRSVLLMHRITGSLAWSALRSTKRVCGSGPSEASTSRTTASTMDRPRSTSPPKSAWPGVSMMLMVTGSPPSAGWYFTAVFFARMVMPFSRSRSLESMTRSSTCWWAANAPACLSMASTRVVLPWSTWATMATLRMSWRVGITSALLPVSWVAARSLCGAPSAGLITPRPHPHGTGTARGRMPQPVPAPCPRWSFRVPVGLTPDRRRSFPLVRRRAATGPLRRSAAGPPSARRRAAVPPRSRLGRVSKVPPAPRRLARALAALSGSSE</sequence>
<evidence type="ECO:0000313" key="2">
    <source>
        <dbReference type="EMBL" id="MDP9613270.1"/>
    </source>
</evidence>
<feature type="compositionally biased region" description="Low complexity" evidence="1">
    <location>
        <begin position="228"/>
        <end position="249"/>
    </location>
</feature>
<feature type="region of interest" description="Disordered" evidence="1">
    <location>
        <begin position="34"/>
        <end position="63"/>
    </location>
</feature>
<reference evidence="2 3" key="1">
    <citation type="submission" date="2023-07" db="EMBL/GenBank/DDBJ databases">
        <title>Sequencing the genomes of 1000 actinobacteria strains.</title>
        <authorList>
            <person name="Klenk H.-P."/>
        </authorList>
    </citation>
    <scope>NUCLEOTIDE SEQUENCE [LARGE SCALE GENOMIC DNA]</scope>
    <source>
        <strain evidence="2 3">DSM 41600</strain>
    </source>
</reference>
<name>A0ABT9KXV6_9ACTN</name>
<dbReference type="EMBL" id="JAURUE010000002">
    <property type="protein sequence ID" value="MDP9613270.1"/>
    <property type="molecule type" value="Genomic_DNA"/>
</dbReference>